<dbReference type="PROSITE" id="PS00041">
    <property type="entry name" value="HTH_ARAC_FAMILY_1"/>
    <property type="match status" value="1"/>
</dbReference>
<name>A0A927R6N6_9BACL</name>
<evidence type="ECO:0000256" key="1">
    <source>
        <dbReference type="ARBA" id="ARBA00023015"/>
    </source>
</evidence>
<dbReference type="Proteomes" id="UP000658225">
    <property type="component" value="Unassembled WGS sequence"/>
</dbReference>
<organism evidence="5 6">
    <name type="scientific">Sporosarcina limicola</name>
    <dbReference type="NCBI Taxonomy" id="34101"/>
    <lineage>
        <taxon>Bacteria</taxon>
        <taxon>Bacillati</taxon>
        <taxon>Bacillota</taxon>
        <taxon>Bacilli</taxon>
        <taxon>Bacillales</taxon>
        <taxon>Caryophanaceae</taxon>
        <taxon>Sporosarcina</taxon>
    </lineage>
</organism>
<evidence type="ECO:0000313" key="5">
    <source>
        <dbReference type="EMBL" id="MBE1555149.1"/>
    </source>
</evidence>
<dbReference type="EMBL" id="JADBEL010000011">
    <property type="protein sequence ID" value="MBE1555149.1"/>
    <property type="molecule type" value="Genomic_DNA"/>
</dbReference>
<dbReference type="GO" id="GO:0043565">
    <property type="term" value="F:sequence-specific DNA binding"/>
    <property type="evidence" value="ECO:0007669"/>
    <property type="project" value="InterPro"/>
</dbReference>
<dbReference type="GO" id="GO:0003700">
    <property type="term" value="F:DNA-binding transcription factor activity"/>
    <property type="evidence" value="ECO:0007669"/>
    <property type="project" value="InterPro"/>
</dbReference>
<dbReference type="RefSeq" id="WP_338062454.1">
    <property type="nucleotide sequence ID" value="NZ_JADBEL010000011.1"/>
</dbReference>
<dbReference type="PRINTS" id="PR00032">
    <property type="entry name" value="HTHARAC"/>
</dbReference>
<keyword evidence="1" id="KW-0805">Transcription regulation</keyword>
<evidence type="ECO:0000313" key="6">
    <source>
        <dbReference type="Proteomes" id="UP000658225"/>
    </source>
</evidence>
<keyword evidence="6" id="KW-1185">Reference proteome</keyword>
<proteinExistence type="predicted"/>
<protein>
    <submittedName>
        <fullName evidence="5">AraC-like DNA-binding protein</fullName>
    </submittedName>
</protein>
<evidence type="ECO:0000259" key="4">
    <source>
        <dbReference type="PROSITE" id="PS01124"/>
    </source>
</evidence>
<dbReference type="Gene3D" id="1.10.10.60">
    <property type="entry name" value="Homeodomain-like"/>
    <property type="match status" value="2"/>
</dbReference>
<keyword evidence="2 5" id="KW-0238">DNA-binding</keyword>
<comment type="caution">
    <text evidence="5">The sequence shown here is derived from an EMBL/GenBank/DDBJ whole genome shotgun (WGS) entry which is preliminary data.</text>
</comment>
<dbReference type="InterPro" id="IPR018060">
    <property type="entry name" value="HTH_AraC"/>
</dbReference>
<dbReference type="InterPro" id="IPR020449">
    <property type="entry name" value="Tscrpt_reg_AraC-type_HTH"/>
</dbReference>
<reference evidence="5" key="1">
    <citation type="submission" date="2020-10" db="EMBL/GenBank/DDBJ databases">
        <title>Genomic Encyclopedia of Type Strains, Phase IV (KMG-IV): sequencing the most valuable type-strain genomes for metagenomic binning, comparative biology and taxonomic classification.</title>
        <authorList>
            <person name="Goeker M."/>
        </authorList>
    </citation>
    <scope>NUCLEOTIDE SEQUENCE</scope>
    <source>
        <strain evidence="5">DSM 13886</strain>
    </source>
</reference>
<dbReference type="PROSITE" id="PS01124">
    <property type="entry name" value="HTH_ARAC_FAMILY_2"/>
    <property type="match status" value="1"/>
</dbReference>
<evidence type="ECO:0000256" key="2">
    <source>
        <dbReference type="ARBA" id="ARBA00023125"/>
    </source>
</evidence>
<dbReference type="InterPro" id="IPR018062">
    <property type="entry name" value="HTH_AraC-typ_CS"/>
</dbReference>
<gene>
    <name evidence="5" type="ORF">H4683_002248</name>
</gene>
<dbReference type="AlphaFoldDB" id="A0A927R6N6"/>
<keyword evidence="3" id="KW-0804">Transcription</keyword>
<dbReference type="InterPro" id="IPR009057">
    <property type="entry name" value="Homeodomain-like_sf"/>
</dbReference>
<accession>A0A927R6N6</accession>
<dbReference type="PANTHER" id="PTHR43280:SF2">
    <property type="entry name" value="HTH-TYPE TRANSCRIPTIONAL REGULATOR EXSA"/>
    <property type="match status" value="1"/>
</dbReference>
<dbReference type="Pfam" id="PF12833">
    <property type="entry name" value="HTH_18"/>
    <property type="match status" value="1"/>
</dbReference>
<dbReference type="SUPFAM" id="SSF46689">
    <property type="entry name" value="Homeodomain-like"/>
    <property type="match status" value="2"/>
</dbReference>
<feature type="domain" description="HTH araC/xylS-type" evidence="4">
    <location>
        <begin position="148"/>
        <end position="246"/>
    </location>
</feature>
<dbReference type="PANTHER" id="PTHR43280">
    <property type="entry name" value="ARAC-FAMILY TRANSCRIPTIONAL REGULATOR"/>
    <property type="match status" value="1"/>
</dbReference>
<evidence type="ECO:0000256" key="3">
    <source>
        <dbReference type="ARBA" id="ARBA00023163"/>
    </source>
</evidence>
<sequence>MKLAEEGKQISSTKMLISEIERSRNPLEIEKFFTMEEKLLNHLYRLEKEDAQRELKLNMDYVGMYTESQKMDAVECYLISLSSIIARHLEKNHFGAQKAYGFNMACFMFIKVKLNNQNTMEFADELIEFYMQVLENKKQPALRHNTVNKVVLYIDEDVESSATVEEIAKKFNVSTSHLSRIFREHTGTTLVEYINIRKVEEAQFYLRFSDKRISAIADQFNFCNQSYFTRIFKKYTGQTPRRFRSGMNGEYFRFSLPDEKNSQSL</sequence>
<dbReference type="SMART" id="SM00342">
    <property type="entry name" value="HTH_ARAC"/>
    <property type="match status" value="1"/>
</dbReference>